<evidence type="ECO:0000256" key="1">
    <source>
        <dbReference type="SAM" id="MobiDB-lite"/>
    </source>
</evidence>
<comment type="caution">
    <text evidence="2">The sequence shown here is derived from an EMBL/GenBank/DDBJ whole genome shotgun (WGS) entry which is preliminary data.</text>
</comment>
<dbReference type="AlphaFoldDB" id="L9VKQ6"/>
<dbReference type="EMBL" id="AOHW01000045">
    <property type="protein sequence ID" value="ELY37651.1"/>
    <property type="molecule type" value="Genomic_DNA"/>
</dbReference>
<dbReference type="Proteomes" id="UP000011599">
    <property type="component" value="Unassembled WGS sequence"/>
</dbReference>
<dbReference type="RefSeq" id="WP_006091955.1">
    <property type="nucleotide sequence ID" value="NZ_AOHW01000045.1"/>
</dbReference>
<feature type="compositionally biased region" description="Polar residues" evidence="1">
    <location>
        <begin position="1"/>
        <end position="10"/>
    </location>
</feature>
<name>L9VKQ6_9EURY</name>
<reference evidence="2 3" key="1">
    <citation type="journal article" date="2014" name="PLoS Genet.">
        <title>Phylogenetically driven sequencing of extremely halophilic archaea reveals strategies for static and dynamic osmo-response.</title>
        <authorList>
            <person name="Becker E.A."/>
            <person name="Seitzer P.M."/>
            <person name="Tritt A."/>
            <person name="Larsen D."/>
            <person name="Krusor M."/>
            <person name="Yao A.I."/>
            <person name="Wu D."/>
            <person name="Madern D."/>
            <person name="Eisen J.A."/>
            <person name="Darling A.E."/>
            <person name="Facciotti M.T."/>
        </authorList>
    </citation>
    <scope>NUCLEOTIDE SEQUENCE [LARGE SCALE GENOMIC DNA]</scope>
    <source>
        <strain evidence="2 3">GA33</strain>
    </source>
</reference>
<evidence type="ECO:0000313" key="3">
    <source>
        <dbReference type="Proteomes" id="UP000011599"/>
    </source>
</evidence>
<accession>L9VKQ6</accession>
<feature type="region of interest" description="Disordered" evidence="1">
    <location>
        <begin position="1"/>
        <end position="20"/>
    </location>
</feature>
<keyword evidence="3" id="KW-1185">Reference proteome</keyword>
<gene>
    <name evidence="2" type="ORF">C496_19115</name>
</gene>
<protein>
    <submittedName>
        <fullName evidence="2">Uncharacterized protein</fullName>
    </submittedName>
</protein>
<sequence length="91" mass="10317">MSDTTDTKNGSNDRIKQLRDAQKVVKRLEDTVDEDKQMTQRIRSNLHQAGLKIRSNEFEKHMENAMGAAAGLAIEKERDAIAEEATLVFEK</sequence>
<proteinExistence type="predicted"/>
<evidence type="ECO:0000313" key="2">
    <source>
        <dbReference type="EMBL" id="ELY37651.1"/>
    </source>
</evidence>
<organism evidence="2 3">
    <name type="scientific">Natronorubrum tibetense GA33</name>
    <dbReference type="NCBI Taxonomy" id="1114856"/>
    <lineage>
        <taxon>Archaea</taxon>
        <taxon>Methanobacteriati</taxon>
        <taxon>Methanobacteriota</taxon>
        <taxon>Stenosarchaea group</taxon>
        <taxon>Halobacteria</taxon>
        <taxon>Halobacteriales</taxon>
        <taxon>Natrialbaceae</taxon>
        <taxon>Natronorubrum</taxon>
    </lineage>
</organism>
<feature type="compositionally biased region" description="Basic and acidic residues" evidence="1">
    <location>
        <begin position="11"/>
        <end position="20"/>
    </location>
</feature>